<keyword evidence="10" id="KW-0325">Glycoprotein</keyword>
<dbReference type="FunFam" id="3.10.50.40:FF:000002">
    <property type="entry name" value="Peptidylprolyl isomerase"/>
    <property type="match status" value="2"/>
</dbReference>
<dbReference type="EMBL" id="QBIY01012766">
    <property type="protein sequence ID" value="RXN17033.1"/>
    <property type="molecule type" value="Genomic_DNA"/>
</dbReference>
<evidence type="ECO:0000256" key="15">
    <source>
        <dbReference type="SAM" id="MobiDB-lite"/>
    </source>
</evidence>
<evidence type="ECO:0000256" key="7">
    <source>
        <dbReference type="ARBA" id="ARBA00022824"/>
    </source>
</evidence>
<feature type="domain" description="PPIase FKBP-type" evidence="16">
    <location>
        <begin position="763"/>
        <end position="833"/>
    </location>
</feature>
<evidence type="ECO:0007829" key="20">
    <source>
        <dbReference type="PeptideAtlas" id="A0A498MB07"/>
    </source>
</evidence>
<evidence type="ECO:0000259" key="16">
    <source>
        <dbReference type="PROSITE" id="PS50059"/>
    </source>
</evidence>
<dbReference type="GO" id="GO:0005509">
    <property type="term" value="F:calcium ion binding"/>
    <property type="evidence" value="ECO:0007669"/>
    <property type="project" value="InterPro"/>
</dbReference>
<dbReference type="PANTHER" id="PTHR46046:SF3">
    <property type="entry name" value="PEPTIDYL-PROLYL CIS-TRANS ISOMERASE FKBP10"/>
    <property type="match status" value="1"/>
</dbReference>
<dbReference type="PROSITE" id="PS50222">
    <property type="entry name" value="EF_HAND_2"/>
    <property type="match status" value="1"/>
</dbReference>
<sequence>MDKSQPSKNVEEADQALEIESRSGRSHRSTRSSASAAATTARAKAAACKVKASYAEKEAIMMRERAQLEEHQQKILAETARRKAEVEAELYVLKLQKEAVAASKEADVYDAAVLREDELGEDLEKLSCISNKTERTREYVQTHSQLPNVPNLTSNSQHESENSQYVTRSYVEGSLSSHSPTKKEESKAEIVPMEQEHTVQHSFQCSPSKVKSDPFEGDDEVRHQSYPVRIQCESDPLSREPAGCSTPAPHVNDFTTYLLRKEMVSSGLFQFDDCPENYWAWKTSFQAVTSELNLTSREEIDLLIRWLGPDSSNHAKRIKSVYVSNPTSGVGVIWRRLEDCYGCPEVIEQAMLKRLDAFPRITNKDIHRLRDLGDLLLELQSAKESGRLPGLAYLDTARGVNPIVEKLPFGLQDKWITQGSRCKYASSAPTPPGNFELGHLHKSQWRQVQMLADSFWKRWKQEYLSTLQSRRKWTEERDNIQEGDVVLLKDGEAKRSSVIPPDTTLVFDVLLLDLWNKEDKVQIRTLHKRRNCKRTVMPSDYVRYHYNGSLLVGSLFDSSHLRNSTYNTYVGQGSLIKGMEEGLLGMCVGERRSIIIPPFLAYDDKGYGTKVPPYATLIFDVLLVDVFNVKDDVRVEVQKIPQPCRRRAVAGDFIRYHYNGTFQDGTVFDSSYSRNSTYNTFIGMGYVIAGIDKALQGVCVGEWRRVTVPPHLAYGETGSGELIPGSAVLIFDLHIIDFHNPKDQVDIKLIYKPADCNLTSAANDLIMYRYNCSLLDGTRLYSSDDYPEPPRVTLGQGKLITGLDEGLQGMCVLERREITVPPHLAHGTNGEMPGTGRGSRDKPKSTTQSKLTSFGAHGAEQPTSREANTTKDANAASTEANGGDVNNEALIPPSKDQQLLNMAKDEILGEIRNLKSEFTGRFVRVLKAIEETRKEVTECTERMAGAEVRLSNVVDEQVDLKAVVESSQTRNKHLEDKVVDMETRSRLNNLRLVGLPENSEGFDMCGFLESWLPDALELNPMRHPLVLERAHRIGPKRDTNTSPRTVIMRFLNYKQKEIVLRTAKTKKDIFYKNQRVKLFADVATEVHRQPLGVPSSAVLLFELELLQLQKGVPEGFLFIWLQDSPEQLFPAMDMNQDQEFSAFIKLQVAEGRGRLHPGIDRDIVLRDMFKKQDRNADGKITEDELNVIVNEEEEVPKHEEL</sequence>
<dbReference type="InterPro" id="IPR011992">
    <property type="entry name" value="EF-hand-dom_pair"/>
</dbReference>
<feature type="region of interest" description="Disordered" evidence="15">
    <location>
        <begin position="197"/>
        <end position="224"/>
    </location>
</feature>
<keyword evidence="7" id="KW-0256">Endoplasmic reticulum</keyword>
<comment type="subcellular location">
    <subcellularLocation>
        <location evidence="2">Endoplasmic reticulum</location>
    </subcellularLocation>
</comment>
<feature type="region of interest" description="Disordered" evidence="15">
    <location>
        <begin position="140"/>
        <end position="166"/>
    </location>
</feature>
<feature type="domain" description="PPIase FKBP-type" evidence="16">
    <location>
        <begin position="539"/>
        <end position="627"/>
    </location>
</feature>
<dbReference type="Pfam" id="PF00254">
    <property type="entry name" value="FKBP_C"/>
    <property type="match status" value="3"/>
</dbReference>
<dbReference type="InterPro" id="IPR001179">
    <property type="entry name" value="PPIase_FKBP_dom"/>
</dbReference>
<feature type="coiled-coil region" evidence="14">
    <location>
        <begin position="929"/>
        <end position="984"/>
    </location>
</feature>
<gene>
    <name evidence="18" type="ORF">ROHU_027157</name>
</gene>
<keyword evidence="19" id="KW-1185">Reference proteome</keyword>
<dbReference type="GO" id="GO:0005783">
    <property type="term" value="C:endoplasmic reticulum"/>
    <property type="evidence" value="ECO:0007669"/>
    <property type="project" value="UniProtKB-SubCell"/>
</dbReference>
<evidence type="ECO:0000256" key="5">
    <source>
        <dbReference type="ARBA" id="ARBA00022729"/>
    </source>
</evidence>
<evidence type="ECO:0000256" key="4">
    <source>
        <dbReference type="ARBA" id="ARBA00022723"/>
    </source>
</evidence>
<evidence type="ECO:0000256" key="1">
    <source>
        <dbReference type="ARBA" id="ARBA00000971"/>
    </source>
</evidence>
<feature type="domain" description="EF-hand" evidence="17">
    <location>
        <begin position="1160"/>
        <end position="1195"/>
    </location>
</feature>
<accession>A0A498MB07</accession>
<comment type="caution">
    <text evidence="18">The sequence shown here is derived from an EMBL/GenBank/DDBJ whole genome shotgun (WGS) entry which is preliminary data.</text>
</comment>
<feature type="coiled-coil region" evidence="14">
    <location>
        <begin position="54"/>
        <end position="81"/>
    </location>
</feature>
<dbReference type="InterPro" id="IPR051989">
    <property type="entry name" value="FKBP-like_isomerase"/>
</dbReference>
<feature type="compositionally biased region" description="Polar residues" evidence="15">
    <location>
        <begin position="200"/>
        <end position="209"/>
    </location>
</feature>
<dbReference type="Pfam" id="PF18701">
    <property type="entry name" value="DUF5641"/>
    <property type="match status" value="1"/>
</dbReference>
<dbReference type="GO" id="GO:0003755">
    <property type="term" value="F:peptidyl-prolyl cis-trans isomerase activity"/>
    <property type="evidence" value="ECO:0007669"/>
    <property type="project" value="UniProtKB-KW"/>
</dbReference>
<evidence type="ECO:0000259" key="17">
    <source>
        <dbReference type="PROSITE" id="PS50222"/>
    </source>
</evidence>
<feature type="compositionally biased region" description="Polar residues" evidence="15">
    <location>
        <begin position="861"/>
        <end position="880"/>
    </location>
</feature>
<comment type="function">
    <text evidence="12">PPIases accelerate the folding of proteins during protein synthesis.</text>
</comment>
<dbReference type="SUPFAM" id="SSF47473">
    <property type="entry name" value="EF-hand"/>
    <property type="match status" value="1"/>
</dbReference>
<keyword evidence="8" id="KW-0106">Calcium</keyword>
<evidence type="ECO:0000313" key="19">
    <source>
        <dbReference type="Proteomes" id="UP000290572"/>
    </source>
</evidence>
<evidence type="ECO:0000256" key="10">
    <source>
        <dbReference type="ARBA" id="ARBA00023180"/>
    </source>
</evidence>
<organism evidence="18 19">
    <name type="scientific">Labeo rohita</name>
    <name type="common">Indian major carp</name>
    <name type="synonym">Cyprinus rohita</name>
    <dbReference type="NCBI Taxonomy" id="84645"/>
    <lineage>
        <taxon>Eukaryota</taxon>
        <taxon>Metazoa</taxon>
        <taxon>Chordata</taxon>
        <taxon>Craniata</taxon>
        <taxon>Vertebrata</taxon>
        <taxon>Euteleostomi</taxon>
        <taxon>Actinopterygii</taxon>
        <taxon>Neopterygii</taxon>
        <taxon>Teleostei</taxon>
        <taxon>Ostariophysi</taxon>
        <taxon>Cypriniformes</taxon>
        <taxon>Cyprinidae</taxon>
        <taxon>Labeoninae</taxon>
        <taxon>Labeonini</taxon>
        <taxon>Labeo</taxon>
    </lineage>
</organism>
<evidence type="ECO:0000256" key="14">
    <source>
        <dbReference type="SAM" id="Coils"/>
    </source>
</evidence>
<keyword evidence="9 13" id="KW-0697">Rotamase</keyword>
<dbReference type="PROSITE" id="PS00018">
    <property type="entry name" value="EF_HAND_1"/>
    <property type="match status" value="1"/>
</dbReference>
<evidence type="ECO:0000313" key="18">
    <source>
        <dbReference type="EMBL" id="RXN17033.1"/>
    </source>
</evidence>
<feature type="region of interest" description="Disordered" evidence="15">
    <location>
        <begin position="1"/>
        <end position="39"/>
    </location>
</feature>
<feature type="compositionally biased region" description="Polar residues" evidence="15">
    <location>
        <begin position="141"/>
        <end position="166"/>
    </location>
</feature>
<dbReference type="InterPro" id="IPR018247">
    <property type="entry name" value="EF_Hand_1_Ca_BS"/>
</dbReference>
<evidence type="ECO:0000256" key="2">
    <source>
        <dbReference type="ARBA" id="ARBA00004240"/>
    </source>
</evidence>
<dbReference type="SUPFAM" id="SSF54534">
    <property type="entry name" value="FKBP-like"/>
    <property type="match status" value="3"/>
</dbReference>
<feature type="region of interest" description="Disordered" evidence="15">
    <location>
        <begin position="821"/>
        <end position="891"/>
    </location>
</feature>
<dbReference type="Gene3D" id="1.10.238.10">
    <property type="entry name" value="EF-hand"/>
    <property type="match status" value="1"/>
</dbReference>
<dbReference type="Gene3D" id="3.10.50.40">
    <property type="match status" value="3"/>
</dbReference>
<dbReference type="Gene3D" id="3.30.70.1820">
    <property type="entry name" value="L1 transposable element, RRM domain"/>
    <property type="match status" value="1"/>
</dbReference>
<comment type="catalytic activity">
    <reaction evidence="1 13">
        <text>[protein]-peptidylproline (omega=180) = [protein]-peptidylproline (omega=0)</text>
        <dbReference type="Rhea" id="RHEA:16237"/>
        <dbReference type="Rhea" id="RHEA-COMP:10747"/>
        <dbReference type="Rhea" id="RHEA-COMP:10748"/>
        <dbReference type="ChEBI" id="CHEBI:83833"/>
        <dbReference type="ChEBI" id="CHEBI:83834"/>
        <dbReference type="EC" id="5.2.1.8"/>
    </reaction>
</comment>
<dbReference type="InterPro" id="IPR040676">
    <property type="entry name" value="DUF5641"/>
</dbReference>
<dbReference type="PANTHER" id="PTHR46046">
    <property type="entry name" value="PEPTIDYLPROLYL ISOMERASE"/>
    <property type="match status" value="1"/>
</dbReference>
<keyword evidence="11 13" id="KW-0413">Isomerase</keyword>
<evidence type="ECO:0000256" key="13">
    <source>
        <dbReference type="PROSITE-ProRule" id="PRU00277"/>
    </source>
</evidence>
<keyword evidence="6" id="KW-0677">Repeat</keyword>
<evidence type="ECO:0000256" key="8">
    <source>
        <dbReference type="ARBA" id="ARBA00022837"/>
    </source>
</evidence>
<dbReference type="STRING" id="84645.A0A498MB07"/>
<evidence type="ECO:0000256" key="3">
    <source>
        <dbReference type="ARBA" id="ARBA00013194"/>
    </source>
</evidence>
<dbReference type="FunFam" id="3.30.70.1820:FF:000004">
    <property type="entry name" value="Uncharacterized protein"/>
    <property type="match status" value="1"/>
</dbReference>
<keyword evidence="20" id="KW-1267">Proteomics identification</keyword>
<dbReference type="InterPro" id="IPR046357">
    <property type="entry name" value="PPIase_dom_sf"/>
</dbReference>
<keyword evidence="14" id="KW-0175">Coiled coil</keyword>
<feature type="compositionally biased region" description="Basic and acidic residues" evidence="15">
    <location>
        <begin position="1"/>
        <end position="11"/>
    </location>
</feature>
<dbReference type="InterPro" id="IPR002048">
    <property type="entry name" value="EF_hand_dom"/>
</dbReference>
<dbReference type="PROSITE" id="PS50059">
    <property type="entry name" value="FKBP_PPIASE"/>
    <property type="match status" value="3"/>
</dbReference>
<protein>
    <recommendedName>
        <fullName evidence="3 13">peptidylprolyl isomerase</fullName>
        <ecNumber evidence="3 13">5.2.1.8</ecNumber>
    </recommendedName>
</protein>
<dbReference type="AlphaFoldDB" id="A0A498MB07"/>
<dbReference type="Proteomes" id="UP000290572">
    <property type="component" value="Unassembled WGS sequence"/>
</dbReference>
<evidence type="ECO:0000256" key="12">
    <source>
        <dbReference type="ARBA" id="ARBA00055986"/>
    </source>
</evidence>
<dbReference type="EC" id="5.2.1.8" evidence="3 13"/>
<name>A0A498MB07_LABRO</name>
<keyword evidence="5" id="KW-0732">Signal</keyword>
<evidence type="ECO:0000256" key="11">
    <source>
        <dbReference type="ARBA" id="ARBA00023235"/>
    </source>
</evidence>
<feature type="domain" description="PPIase FKBP-type" evidence="16">
    <location>
        <begin position="651"/>
        <end position="739"/>
    </location>
</feature>
<evidence type="ECO:0000256" key="9">
    <source>
        <dbReference type="ARBA" id="ARBA00023110"/>
    </source>
</evidence>
<reference evidence="18 19" key="1">
    <citation type="submission" date="2018-03" db="EMBL/GenBank/DDBJ databases">
        <title>Draft genome sequence of Rohu Carp (Labeo rohita).</title>
        <authorList>
            <person name="Das P."/>
            <person name="Kushwaha B."/>
            <person name="Joshi C.G."/>
            <person name="Kumar D."/>
            <person name="Nagpure N.S."/>
            <person name="Sahoo L."/>
            <person name="Das S.P."/>
            <person name="Bit A."/>
            <person name="Patnaik S."/>
            <person name="Meher P.K."/>
            <person name="Jayasankar P."/>
            <person name="Koringa P.G."/>
            <person name="Patel N.V."/>
            <person name="Hinsu A.T."/>
            <person name="Kumar R."/>
            <person name="Pandey M."/>
            <person name="Agarwal S."/>
            <person name="Srivastava S."/>
            <person name="Singh M."/>
            <person name="Iquebal M.A."/>
            <person name="Jaiswal S."/>
            <person name="Angadi U.B."/>
            <person name="Kumar N."/>
            <person name="Raza M."/>
            <person name="Shah T.M."/>
            <person name="Rai A."/>
            <person name="Jena J.K."/>
        </authorList>
    </citation>
    <scope>NUCLEOTIDE SEQUENCE [LARGE SCALE GENOMIC DNA]</scope>
    <source>
        <strain evidence="18">DASCIFA01</strain>
        <tissue evidence="18">Testis</tissue>
    </source>
</reference>
<proteinExistence type="evidence at protein level"/>
<evidence type="ECO:0000256" key="6">
    <source>
        <dbReference type="ARBA" id="ARBA00022737"/>
    </source>
</evidence>
<keyword evidence="4" id="KW-0479">Metal-binding</keyword>